<sequence length="225" mass="23679">MRRLPAALALVAMAAGCGSDPALPHVAGSVECTVPCETATDWVSYADHVAYLDVASERELPFEQLEGEPDGNGYLPREVTAEVGDVLWTRDGAPSLPAELTWDAEGWAVDDGERVPVAFGLRVEVGERYLAVLARFARDDAPAWYPVAPDALFTLGDDDVPEGTGPDTPARAALAGESPAEIAALLAATDPDPVAAEYFHLDPVARYEAVVTQTAPPEGGRRAAG</sequence>
<evidence type="ECO:0000313" key="2">
    <source>
        <dbReference type="Proteomes" id="UP000295621"/>
    </source>
</evidence>
<organism evidence="1 2">
    <name type="scientific">Jiangella ureilytica</name>
    <dbReference type="NCBI Taxonomy" id="2530374"/>
    <lineage>
        <taxon>Bacteria</taxon>
        <taxon>Bacillati</taxon>
        <taxon>Actinomycetota</taxon>
        <taxon>Actinomycetes</taxon>
        <taxon>Jiangellales</taxon>
        <taxon>Jiangellaceae</taxon>
        <taxon>Jiangella</taxon>
    </lineage>
</organism>
<reference evidence="1 2" key="1">
    <citation type="submission" date="2019-02" db="EMBL/GenBank/DDBJ databases">
        <title>Draft genome sequences of novel Actinobacteria.</title>
        <authorList>
            <person name="Sahin N."/>
            <person name="Ay H."/>
            <person name="Saygin H."/>
        </authorList>
    </citation>
    <scope>NUCLEOTIDE SEQUENCE [LARGE SCALE GENOMIC DNA]</scope>
    <source>
        <strain evidence="1 2">KC603</strain>
    </source>
</reference>
<evidence type="ECO:0000313" key="1">
    <source>
        <dbReference type="EMBL" id="TDC51395.1"/>
    </source>
</evidence>
<dbReference type="PROSITE" id="PS51257">
    <property type="entry name" value="PROKAR_LIPOPROTEIN"/>
    <property type="match status" value="1"/>
</dbReference>
<protein>
    <submittedName>
        <fullName evidence="1">Uncharacterized protein</fullName>
    </submittedName>
</protein>
<proteinExistence type="predicted"/>
<keyword evidence="2" id="KW-1185">Reference proteome</keyword>
<accession>A0A4V2XX10</accession>
<dbReference type="EMBL" id="SMKL01000023">
    <property type="protein sequence ID" value="TDC51395.1"/>
    <property type="molecule type" value="Genomic_DNA"/>
</dbReference>
<comment type="caution">
    <text evidence="1">The sequence shown here is derived from an EMBL/GenBank/DDBJ whole genome shotgun (WGS) entry which is preliminary data.</text>
</comment>
<gene>
    <name evidence="1" type="ORF">E1212_12440</name>
</gene>
<dbReference type="Proteomes" id="UP000295621">
    <property type="component" value="Unassembled WGS sequence"/>
</dbReference>
<dbReference type="RefSeq" id="WP_131982823.1">
    <property type="nucleotide sequence ID" value="NZ_SMKL01000023.1"/>
</dbReference>
<dbReference type="AlphaFoldDB" id="A0A4V2XX10"/>
<name>A0A4V2XX10_9ACTN</name>
<dbReference type="OrthoDB" id="3775567at2"/>